<accession>K9B5G6</accession>
<evidence type="ECO:0000256" key="9">
    <source>
        <dbReference type="SAM" id="MobiDB-lite"/>
    </source>
</evidence>
<keyword evidence="6" id="KW-0378">Hydrolase</keyword>
<feature type="signal peptide" evidence="10">
    <location>
        <begin position="1"/>
        <end position="38"/>
    </location>
</feature>
<dbReference type="EMBL" id="AMSQ01000003">
    <property type="protein sequence ID" value="EKU50072.1"/>
    <property type="molecule type" value="Genomic_DNA"/>
</dbReference>
<dbReference type="GO" id="GO:0005576">
    <property type="term" value="C:extracellular region"/>
    <property type="evidence" value="ECO:0007669"/>
    <property type="project" value="UniProtKB-SubCell"/>
</dbReference>
<keyword evidence="4" id="KW-0964">Secreted</keyword>
<proteinExistence type="predicted"/>
<dbReference type="NCBIfam" id="NF047351">
    <property type="entry name" value="lipase_YSIRK_Sa"/>
    <property type="match status" value="1"/>
</dbReference>
<dbReference type="STRING" id="1229783.C273_02348"/>
<dbReference type="GO" id="GO:0016042">
    <property type="term" value="P:lipid catabolic process"/>
    <property type="evidence" value="ECO:0007669"/>
    <property type="project" value="UniProtKB-KW"/>
</dbReference>
<evidence type="ECO:0000256" key="10">
    <source>
        <dbReference type="SAM" id="SignalP"/>
    </source>
</evidence>
<evidence type="ECO:0000256" key="8">
    <source>
        <dbReference type="ARBA" id="ARBA00023098"/>
    </source>
</evidence>
<comment type="subcellular location">
    <subcellularLocation>
        <location evidence="2">Secreted</location>
    </subcellularLocation>
</comment>
<organism evidence="12 13">
    <name type="scientific">Staphylococcus massiliensis S46</name>
    <dbReference type="NCBI Taxonomy" id="1229783"/>
    <lineage>
        <taxon>Bacteria</taxon>
        <taxon>Bacillati</taxon>
        <taxon>Bacillota</taxon>
        <taxon>Bacilli</taxon>
        <taxon>Bacillales</taxon>
        <taxon>Staphylococcaceae</taxon>
        <taxon>Staphylococcus</taxon>
    </lineage>
</organism>
<evidence type="ECO:0000256" key="3">
    <source>
        <dbReference type="ARBA" id="ARBA00013279"/>
    </source>
</evidence>
<evidence type="ECO:0000313" key="12">
    <source>
        <dbReference type="EMBL" id="EKU50072.1"/>
    </source>
</evidence>
<dbReference type="SUPFAM" id="SSF53474">
    <property type="entry name" value="alpha/beta-Hydrolases"/>
    <property type="match status" value="1"/>
</dbReference>
<evidence type="ECO:0000256" key="4">
    <source>
        <dbReference type="ARBA" id="ARBA00022525"/>
    </source>
</evidence>
<feature type="chain" id="PRO_5003924322" description="triacylglycerol lipase" evidence="10">
    <location>
        <begin position="39"/>
        <end position="477"/>
    </location>
</feature>
<reference evidence="12 13" key="1">
    <citation type="journal article" date="2013" name="Genome Announc.">
        <title>Genome Sequence of Staphylococcus massiliensis Strain S46, Isolated from the Surface of Healthy Human Skin.</title>
        <authorList>
            <person name="Srivastav R."/>
            <person name="Singh A."/>
            <person name="Jangir P.K."/>
            <person name="Kumari C."/>
            <person name="Muduli S."/>
            <person name="Sharma R."/>
        </authorList>
    </citation>
    <scope>NUCLEOTIDE SEQUENCE [LARGE SCALE GENOMIC DNA]</scope>
    <source>
        <strain evidence="12 13">S46</strain>
    </source>
</reference>
<evidence type="ECO:0000256" key="5">
    <source>
        <dbReference type="ARBA" id="ARBA00022729"/>
    </source>
</evidence>
<sequence length="477" mass="53383">MKIKSTFQKKWLKKCLFGASATVLSSSLFLSSTVDTHAAEQDGAQSSSSETVTQDGIATDFVPLKPSDKPGQLPMQDIEDNAEKPIESTGGNIGLERKFKNKDPFIFVHGFSGFVGDNAPMNMNYWGGNKYKLAHDLGHEGYEVHEASISAFGSNHDRAVELYYYIKGGRVDYGAAHAKKYGHARFGKTYKGVYPNWKPGQKVHLVGHSMGGQTIRLLEEYLRHGSPEERAFHEKTGKPISPLFEGNHDKMVKSITTIATPHDGTVVSDEVGNKDFIKHLLYEMAKFEGHRNSKLDFGLKQWGLEQREGENYIQYSKRADKSPIWKTNDTALYDLTREGAEKLNQKTTLNPNIYYRTFNGLATHEGPLGNHRVDPSVNIGHRLTGNIIGRYQDKAWRPSDGLVSVISALHPSDEAFKNVEAPDAPIKGIWQVTPSMQGFDHTDFTGQDALDKDRSNEELKDFYEGIVHNLMQTEKES</sequence>
<evidence type="ECO:0000256" key="7">
    <source>
        <dbReference type="ARBA" id="ARBA00022963"/>
    </source>
</evidence>
<dbReference type="AlphaFoldDB" id="K9B5G6"/>
<feature type="compositionally biased region" description="Polar residues" evidence="9">
    <location>
        <begin position="43"/>
        <end position="56"/>
    </location>
</feature>
<evidence type="ECO:0000256" key="1">
    <source>
        <dbReference type="ARBA" id="ARBA00001024"/>
    </source>
</evidence>
<evidence type="ECO:0000256" key="6">
    <source>
        <dbReference type="ARBA" id="ARBA00022801"/>
    </source>
</evidence>
<comment type="caution">
    <text evidence="12">The sequence shown here is derived from an EMBL/GenBank/DDBJ whole genome shotgun (WGS) entry which is preliminary data.</text>
</comment>
<comment type="catalytic activity">
    <reaction evidence="1">
        <text>a triacylglycerol + H2O = a diacylglycerol + a fatty acid + H(+)</text>
        <dbReference type="Rhea" id="RHEA:12044"/>
        <dbReference type="ChEBI" id="CHEBI:15377"/>
        <dbReference type="ChEBI" id="CHEBI:15378"/>
        <dbReference type="ChEBI" id="CHEBI:17855"/>
        <dbReference type="ChEBI" id="CHEBI:18035"/>
        <dbReference type="ChEBI" id="CHEBI:28868"/>
        <dbReference type="EC" id="3.1.1.3"/>
    </reaction>
</comment>
<keyword evidence="7" id="KW-0442">Lipid degradation</keyword>
<evidence type="ECO:0000259" key="11">
    <source>
        <dbReference type="Pfam" id="PF24708"/>
    </source>
</evidence>
<dbReference type="Proteomes" id="UP000009885">
    <property type="component" value="Unassembled WGS sequence"/>
</dbReference>
<dbReference type="GO" id="GO:0004806">
    <property type="term" value="F:triacylglycerol lipase activity"/>
    <property type="evidence" value="ECO:0007669"/>
    <property type="project" value="UniProtKB-EC"/>
</dbReference>
<dbReference type="InterPro" id="IPR056304">
    <property type="entry name" value="Lip-like_C"/>
</dbReference>
<dbReference type="PANTHER" id="PTHR34043">
    <property type="entry name" value="ALPHA/BETA-HYDROLASES SUPERFAMILY PROTEIN"/>
    <property type="match status" value="1"/>
</dbReference>
<keyword evidence="8" id="KW-0443">Lipid metabolism</keyword>
<dbReference type="eggNOG" id="COG1075">
    <property type="taxonomic scope" value="Bacteria"/>
</dbReference>
<dbReference type="Gene3D" id="3.40.50.1820">
    <property type="entry name" value="alpha/beta hydrolase"/>
    <property type="match status" value="1"/>
</dbReference>
<evidence type="ECO:0000313" key="13">
    <source>
        <dbReference type="Proteomes" id="UP000009885"/>
    </source>
</evidence>
<keyword evidence="13" id="KW-1185">Reference proteome</keyword>
<dbReference type="RefSeq" id="WP_009382294.1">
    <property type="nucleotide sequence ID" value="NZ_AMSQ01000003.1"/>
</dbReference>
<name>K9B5G6_9STAP</name>
<gene>
    <name evidence="12" type="ORF">C273_02348</name>
</gene>
<evidence type="ECO:0000256" key="2">
    <source>
        <dbReference type="ARBA" id="ARBA00004613"/>
    </source>
</evidence>
<dbReference type="InterPro" id="IPR029058">
    <property type="entry name" value="AB_hydrolase_fold"/>
</dbReference>
<feature type="domain" description="Lipase-like C-terminal" evidence="11">
    <location>
        <begin position="101"/>
        <end position="475"/>
    </location>
</feature>
<keyword evidence="5 10" id="KW-0732">Signal</keyword>
<dbReference type="Pfam" id="PF24708">
    <property type="entry name" value="Lip_C"/>
    <property type="match status" value="1"/>
</dbReference>
<dbReference type="EC" id="3.1.1.3" evidence="3"/>
<dbReference type="PANTHER" id="PTHR34043:SF3">
    <property type="entry name" value="ALPHA_BETA-HYDROLASES SUPERFAMILY PROTEIN"/>
    <property type="match status" value="1"/>
</dbReference>
<dbReference type="OrthoDB" id="2004167at2"/>
<feature type="region of interest" description="Disordered" evidence="9">
    <location>
        <begin position="40"/>
        <end position="76"/>
    </location>
</feature>
<protein>
    <recommendedName>
        <fullName evidence="3">triacylglycerol lipase</fullName>
        <ecNumber evidence="3">3.1.1.3</ecNumber>
    </recommendedName>
</protein>
<dbReference type="PATRIC" id="fig|1229783.3.peg.475"/>